<comment type="catalytic activity">
    <reaction evidence="7">
        <text>DNA(n) + a 2'-deoxyribonucleoside 5'-triphosphate = DNA(n+1) + diphosphate</text>
        <dbReference type="Rhea" id="RHEA:22508"/>
        <dbReference type="Rhea" id="RHEA-COMP:17339"/>
        <dbReference type="Rhea" id="RHEA-COMP:17340"/>
        <dbReference type="ChEBI" id="CHEBI:33019"/>
        <dbReference type="ChEBI" id="CHEBI:61560"/>
        <dbReference type="ChEBI" id="CHEBI:173112"/>
        <dbReference type="EC" id="2.7.7.49"/>
    </reaction>
</comment>
<dbReference type="EC" id="2.7.7.49" evidence="1"/>
<dbReference type="InterPro" id="IPR000477">
    <property type="entry name" value="RT_dom"/>
</dbReference>
<keyword evidence="10" id="KW-1185">Reference proteome</keyword>
<evidence type="ECO:0000256" key="4">
    <source>
        <dbReference type="ARBA" id="ARBA00022723"/>
    </source>
</evidence>
<name>A0ABS4TDW4_9PSEU</name>
<keyword evidence="2" id="KW-0808">Transferase</keyword>
<evidence type="ECO:0000313" key="9">
    <source>
        <dbReference type="EMBL" id="MBP2322604.1"/>
    </source>
</evidence>
<proteinExistence type="predicted"/>
<protein>
    <recommendedName>
        <fullName evidence="1">RNA-directed DNA polymerase</fullName>
        <ecNumber evidence="1">2.7.7.49</ecNumber>
    </recommendedName>
</protein>
<evidence type="ECO:0000256" key="6">
    <source>
        <dbReference type="ARBA" id="ARBA00022918"/>
    </source>
</evidence>
<keyword evidence="4" id="KW-0479">Metal-binding</keyword>
<evidence type="ECO:0000256" key="7">
    <source>
        <dbReference type="ARBA" id="ARBA00048173"/>
    </source>
</evidence>
<organism evidence="9 10">
    <name type="scientific">Kibdelosporangium banguiense</name>
    <dbReference type="NCBI Taxonomy" id="1365924"/>
    <lineage>
        <taxon>Bacteria</taxon>
        <taxon>Bacillati</taxon>
        <taxon>Actinomycetota</taxon>
        <taxon>Actinomycetes</taxon>
        <taxon>Pseudonocardiales</taxon>
        <taxon>Pseudonocardiaceae</taxon>
        <taxon>Kibdelosporangium</taxon>
    </lineage>
</organism>
<dbReference type="InterPro" id="IPR000123">
    <property type="entry name" value="Reverse_transcriptase_msDNA"/>
</dbReference>
<dbReference type="Proteomes" id="UP001519332">
    <property type="component" value="Unassembled WGS sequence"/>
</dbReference>
<evidence type="ECO:0000256" key="1">
    <source>
        <dbReference type="ARBA" id="ARBA00012493"/>
    </source>
</evidence>
<evidence type="ECO:0000313" key="10">
    <source>
        <dbReference type="Proteomes" id="UP001519332"/>
    </source>
</evidence>
<sequence>MADRLLAHCPRPPLGNARDLSRLILEFPPEPVLVMPPVPRIWRWGVPQWEYTADVAALLDVTLSELDWLADAGGWNRRAGEPLRHYRPKWVATSTGGIRLIEAPKPRLAEAQRRIARHLSLPVHEAAHGFRPGRSPLTYAQPHAGKALVVRMDLEGFFAAITGARVRALLRTAGYPHQVAIKLAGLLTTRTPLDVLRDTPPTQGDPDVRRRLLARLPGQHLPQGAPSSPQLANAIAYRLDCRLAGLANVLGAEYTRYADDLAFSGPQTLPLHRLLPGVRAIAHDEGFRVRPDKSRVSAAHQRQKLAGLVVNSAPAVPRAEYDALRALLHNCVRTGPEAQNRAGHQDFQSHVRGRIEWVAAGHPGRSAKLRALYRNIAW</sequence>
<keyword evidence="6" id="KW-0695">RNA-directed DNA polymerase</keyword>
<keyword evidence="5" id="KW-0460">Magnesium</keyword>
<reference evidence="9 10" key="1">
    <citation type="submission" date="2021-03" db="EMBL/GenBank/DDBJ databases">
        <title>Sequencing the genomes of 1000 actinobacteria strains.</title>
        <authorList>
            <person name="Klenk H.-P."/>
        </authorList>
    </citation>
    <scope>NUCLEOTIDE SEQUENCE [LARGE SCALE GENOMIC DNA]</scope>
    <source>
        <strain evidence="9 10">DSM 46670</strain>
    </source>
</reference>
<dbReference type="EMBL" id="JAGINW010000001">
    <property type="protein sequence ID" value="MBP2322604.1"/>
    <property type="molecule type" value="Genomic_DNA"/>
</dbReference>
<comment type="caution">
    <text evidence="9">The sequence shown here is derived from an EMBL/GenBank/DDBJ whole genome shotgun (WGS) entry which is preliminary data.</text>
</comment>
<keyword evidence="3" id="KW-0548">Nucleotidyltransferase</keyword>
<dbReference type="PANTHER" id="PTHR34047:SF7">
    <property type="entry name" value="RNA-DIRECTED DNA POLYMERASE"/>
    <property type="match status" value="1"/>
</dbReference>
<dbReference type="RefSeq" id="WP_307855104.1">
    <property type="nucleotide sequence ID" value="NZ_JAGINW010000001.1"/>
</dbReference>
<dbReference type="PRINTS" id="PR00866">
    <property type="entry name" value="RNADNAPOLMS"/>
</dbReference>
<feature type="domain" description="Reverse transcriptase" evidence="8">
    <location>
        <begin position="72"/>
        <end position="310"/>
    </location>
</feature>
<evidence type="ECO:0000256" key="3">
    <source>
        <dbReference type="ARBA" id="ARBA00022695"/>
    </source>
</evidence>
<dbReference type="CDD" id="cd03487">
    <property type="entry name" value="RT_Bac_retron_II"/>
    <property type="match status" value="1"/>
</dbReference>
<dbReference type="PROSITE" id="PS50878">
    <property type="entry name" value="RT_POL"/>
    <property type="match status" value="1"/>
</dbReference>
<accession>A0ABS4TDW4</accession>
<dbReference type="Pfam" id="PF00078">
    <property type="entry name" value="RVT_1"/>
    <property type="match status" value="1"/>
</dbReference>
<dbReference type="PANTHER" id="PTHR34047">
    <property type="entry name" value="NUCLEAR INTRON MATURASE 1, MITOCHONDRIAL-RELATED"/>
    <property type="match status" value="1"/>
</dbReference>
<dbReference type="InterPro" id="IPR051083">
    <property type="entry name" value="GrpII_Intron_Splice-Mob/Def"/>
</dbReference>
<evidence type="ECO:0000256" key="2">
    <source>
        <dbReference type="ARBA" id="ARBA00022679"/>
    </source>
</evidence>
<evidence type="ECO:0000259" key="8">
    <source>
        <dbReference type="PROSITE" id="PS50878"/>
    </source>
</evidence>
<evidence type="ECO:0000256" key="5">
    <source>
        <dbReference type="ARBA" id="ARBA00022842"/>
    </source>
</evidence>
<gene>
    <name evidence="9" type="ORF">JOF56_002989</name>
</gene>